<feature type="region of interest" description="Disordered" evidence="2">
    <location>
        <begin position="83"/>
        <end position="143"/>
    </location>
</feature>
<dbReference type="InterPro" id="IPR036770">
    <property type="entry name" value="Ankyrin_rpt-contain_sf"/>
</dbReference>
<evidence type="ECO:0000313" key="3">
    <source>
        <dbReference type="EMBL" id="CAK0882877.1"/>
    </source>
</evidence>
<dbReference type="Pfam" id="PF00023">
    <property type="entry name" value="Ank"/>
    <property type="match status" value="1"/>
</dbReference>
<dbReference type="InterPro" id="IPR002110">
    <property type="entry name" value="Ankyrin_rpt"/>
</dbReference>
<organism evidence="4 5">
    <name type="scientific">Prorocentrum cordatum</name>
    <dbReference type="NCBI Taxonomy" id="2364126"/>
    <lineage>
        <taxon>Eukaryota</taxon>
        <taxon>Sar</taxon>
        <taxon>Alveolata</taxon>
        <taxon>Dinophyceae</taxon>
        <taxon>Prorocentrales</taxon>
        <taxon>Prorocentraceae</taxon>
        <taxon>Prorocentrum</taxon>
    </lineage>
</organism>
<feature type="compositionally biased region" description="Low complexity" evidence="2">
    <location>
        <begin position="113"/>
        <end position="124"/>
    </location>
</feature>
<protein>
    <submittedName>
        <fullName evidence="4">Uncharacterized protein</fullName>
    </submittedName>
</protein>
<dbReference type="EMBL" id="CAUYUJ010020860">
    <property type="protein sequence ID" value="CAK0900964.1"/>
    <property type="molecule type" value="Genomic_DNA"/>
</dbReference>
<feature type="compositionally biased region" description="Basic and acidic residues" evidence="2">
    <location>
        <begin position="96"/>
        <end position="111"/>
    </location>
</feature>
<feature type="compositionally biased region" description="Low complexity" evidence="2">
    <location>
        <begin position="132"/>
        <end position="143"/>
    </location>
</feature>
<reference evidence="4" key="1">
    <citation type="submission" date="2023-10" db="EMBL/GenBank/DDBJ databases">
        <authorList>
            <person name="Chen Y."/>
            <person name="Shah S."/>
            <person name="Dougan E. K."/>
            <person name="Thang M."/>
            <person name="Chan C."/>
        </authorList>
    </citation>
    <scope>NUCLEOTIDE SEQUENCE [LARGE SCALE GENOMIC DNA]</scope>
</reference>
<evidence type="ECO:0000256" key="2">
    <source>
        <dbReference type="SAM" id="MobiDB-lite"/>
    </source>
</evidence>
<dbReference type="PROSITE" id="PS50088">
    <property type="entry name" value="ANK_REPEAT"/>
    <property type="match status" value="1"/>
</dbReference>
<dbReference type="SMART" id="SM00248">
    <property type="entry name" value="ANK"/>
    <property type="match status" value="2"/>
</dbReference>
<evidence type="ECO:0000313" key="4">
    <source>
        <dbReference type="EMBL" id="CAK0900964.1"/>
    </source>
</evidence>
<evidence type="ECO:0000313" key="5">
    <source>
        <dbReference type="Proteomes" id="UP001189429"/>
    </source>
</evidence>
<dbReference type="Gene3D" id="1.25.40.20">
    <property type="entry name" value="Ankyrin repeat-containing domain"/>
    <property type="match status" value="1"/>
</dbReference>
<feature type="repeat" description="ANK" evidence="1">
    <location>
        <begin position="267"/>
        <end position="299"/>
    </location>
</feature>
<dbReference type="SUPFAM" id="SSF48403">
    <property type="entry name" value="Ankyrin repeat"/>
    <property type="match status" value="1"/>
</dbReference>
<dbReference type="Proteomes" id="UP001189429">
    <property type="component" value="Unassembled WGS sequence"/>
</dbReference>
<evidence type="ECO:0000256" key="1">
    <source>
        <dbReference type="PROSITE-ProRule" id="PRU00023"/>
    </source>
</evidence>
<proteinExistence type="predicted"/>
<sequence>MDLEDLGGPARRPAPVNPRSRNAPGRAAVDGEAEVPPAASGAIAMAGIDIVAEEDGSVVSDGNMVAQMAAMGYTGGRLAGDLGGAAPQQAAQGHRLHGDGAPRAPRSREEMEAAQAAARGSRPAVGGEEMTPAQKRAARKAAAPPALDLTMQLRDLMAGHFEGMTGASQAAKACSIVEAKADVLATDSEDGGGGLNALMFVVQRAADPDLITRLLRAKADVNASNMLGFTVMHSFASRTSKDAATPIILGELLSAGCQPLVPLQALNGLSPLHVAAGFLDAELCSMLIRARANPSAKGPGGATPLDWAQKRKPDFRQLLALECALKP</sequence>
<name>A0ABN9XRI3_9DINO</name>
<feature type="compositionally biased region" description="Low complexity" evidence="2">
    <location>
        <begin position="84"/>
        <end position="93"/>
    </location>
</feature>
<gene>
    <name evidence="3" type="ORF">PCOR1329_LOCUS65263</name>
    <name evidence="4" type="ORF">PCOR1329_LOCUS78097</name>
</gene>
<comment type="caution">
    <text evidence="4">The sequence shown here is derived from an EMBL/GenBank/DDBJ whole genome shotgun (WGS) entry which is preliminary data.</text>
</comment>
<dbReference type="EMBL" id="CAUYUJ010018349">
    <property type="protein sequence ID" value="CAK0882877.1"/>
    <property type="molecule type" value="Genomic_DNA"/>
</dbReference>
<feature type="region of interest" description="Disordered" evidence="2">
    <location>
        <begin position="1"/>
        <end position="35"/>
    </location>
</feature>
<keyword evidence="1" id="KW-0040">ANK repeat</keyword>
<accession>A0ABN9XRI3</accession>
<keyword evidence="5" id="KW-1185">Reference proteome</keyword>